<reference evidence="8 9" key="1">
    <citation type="submission" date="2023-06" db="EMBL/GenBank/DDBJ databases">
        <title>Aquibacillus rhizosphaerae LR5S19.</title>
        <authorList>
            <person name="Sun J.-Q."/>
        </authorList>
    </citation>
    <scope>NUCLEOTIDE SEQUENCE [LARGE SCALE GENOMIC DNA]</scope>
    <source>
        <strain evidence="8 9">LR5S19</strain>
    </source>
</reference>
<comment type="activity regulation">
    <text evidence="6">Negatively regulated by the anti-sigma-I factor RsgI.</text>
</comment>
<gene>
    <name evidence="6" type="primary">sigI</name>
    <name evidence="8" type="ORF">QQS35_09040</name>
</gene>
<dbReference type="PIRSF" id="PIRSF038953">
    <property type="entry name" value="SigI"/>
    <property type="match status" value="1"/>
</dbReference>
<dbReference type="Gene3D" id="1.10.1740.10">
    <property type="match status" value="1"/>
</dbReference>
<dbReference type="EMBL" id="JASTZU010000031">
    <property type="protein sequence ID" value="MDL4840590.1"/>
    <property type="molecule type" value="Genomic_DNA"/>
</dbReference>
<organism evidence="8 9">
    <name type="scientific">Aquibacillus rhizosphaerae</name>
    <dbReference type="NCBI Taxonomy" id="3051431"/>
    <lineage>
        <taxon>Bacteria</taxon>
        <taxon>Bacillati</taxon>
        <taxon>Bacillota</taxon>
        <taxon>Bacilli</taxon>
        <taxon>Bacillales</taxon>
        <taxon>Bacillaceae</taxon>
        <taxon>Aquibacillus</taxon>
    </lineage>
</organism>
<dbReference type="RefSeq" id="WP_285931670.1">
    <property type="nucleotide sequence ID" value="NZ_JASTZU010000031.1"/>
</dbReference>
<keyword evidence="9" id="KW-1185">Reference proteome</keyword>
<evidence type="ECO:0000256" key="5">
    <source>
        <dbReference type="ARBA" id="ARBA00023163"/>
    </source>
</evidence>
<keyword evidence="1 6" id="KW-0963">Cytoplasm</keyword>
<evidence type="ECO:0000256" key="6">
    <source>
        <dbReference type="HAMAP-Rule" id="MF_02064"/>
    </source>
</evidence>
<evidence type="ECO:0000313" key="8">
    <source>
        <dbReference type="EMBL" id="MDL4840590.1"/>
    </source>
</evidence>
<evidence type="ECO:0000256" key="2">
    <source>
        <dbReference type="ARBA" id="ARBA00023015"/>
    </source>
</evidence>
<dbReference type="HAMAP" id="MF_02064">
    <property type="entry name" value="Sigma70_SigI"/>
    <property type="match status" value="1"/>
</dbReference>
<evidence type="ECO:0000256" key="3">
    <source>
        <dbReference type="ARBA" id="ARBA00023082"/>
    </source>
</evidence>
<comment type="subcellular location">
    <subcellularLocation>
        <location evidence="6">Cytoplasm</location>
    </subcellularLocation>
</comment>
<comment type="subunit">
    <text evidence="6">Interacts with RsgI.</text>
</comment>
<accession>A0ABT7L5W4</accession>
<dbReference type="Pfam" id="PF04542">
    <property type="entry name" value="Sigma70_r2"/>
    <property type="match status" value="1"/>
</dbReference>
<dbReference type="InterPro" id="IPR014244">
    <property type="entry name" value="RNA_pol_sigma-I"/>
</dbReference>
<evidence type="ECO:0000256" key="1">
    <source>
        <dbReference type="ARBA" id="ARBA00022490"/>
    </source>
</evidence>
<feature type="short sequence motif" description="Polymerase core binding" evidence="6">
    <location>
        <begin position="49"/>
        <end position="62"/>
    </location>
</feature>
<dbReference type="InterPro" id="IPR013325">
    <property type="entry name" value="RNA_pol_sigma_r2"/>
</dbReference>
<name>A0ABT7L5W4_9BACI</name>
<keyword evidence="4 6" id="KW-0238">DNA-binding</keyword>
<protein>
    <recommendedName>
        <fullName evidence="6">RNA polymerase sigma factor SigI</fullName>
    </recommendedName>
</protein>
<keyword evidence="6" id="KW-0346">Stress response</keyword>
<dbReference type="Proteomes" id="UP001235343">
    <property type="component" value="Unassembled WGS sequence"/>
</dbReference>
<feature type="DNA-binding region" description="H-T-H motif" evidence="6">
    <location>
        <begin position="192"/>
        <end position="211"/>
    </location>
</feature>
<keyword evidence="3 6" id="KW-0731">Sigma factor</keyword>
<evidence type="ECO:0000256" key="4">
    <source>
        <dbReference type="ARBA" id="ARBA00023125"/>
    </source>
</evidence>
<keyword evidence="2 6" id="KW-0805">Transcription regulation</keyword>
<sequence length="242" mass="28774">MKETEVTTYILSAANGDEIAREKLINHYKPYIINTVGHICKRYITWSDEESSIGLLAFNRAIETYDVNANKTFLNYVYLLIKRELIDYFRREQNNAHIPIEVDATDNQLTTNVYDIEKSMNSYKESVQREELIEEILELKNTLLLFHIEFEELEKFCPKHRKTKMNLLKIADDFIRDSELVESFSMKKRLPAAKLVEKYGHRLKTIERHRKYIITLIILKLHPEWQQLSQYIEIPLESEDKS</sequence>
<dbReference type="InterPro" id="IPR007627">
    <property type="entry name" value="RNA_pol_sigma70_r2"/>
</dbReference>
<comment type="similarity">
    <text evidence="6">Belongs to the sigma-70 factor family. SigI subfamily.</text>
</comment>
<keyword evidence="5 6" id="KW-0804">Transcription</keyword>
<evidence type="ECO:0000313" key="9">
    <source>
        <dbReference type="Proteomes" id="UP001235343"/>
    </source>
</evidence>
<comment type="caution">
    <text evidence="8">The sequence shown here is derived from an EMBL/GenBank/DDBJ whole genome shotgun (WGS) entry which is preliminary data.</text>
</comment>
<evidence type="ECO:0000259" key="7">
    <source>
        <dbReference type="Pfam" id="PF04542"/>
    </source>
</evidence>
<feature type="domain" description="RNA polymerase sigma-70 region 2" evidence="7">
    <location>
        <begin position="24"/>
        <end position="93"/>
    </location>
</feature>
<proteinExistence type="inferred from homology"/>
<dbReference type="SUPFAM" id="SSF88946">
    <property type="entry name" value="Sigma2 domain of RNA polymerase sigma factors"/>
    <property type="match status" value="1"/>
</dbReference>
<comment type="function">
    <text evidence="6">Sigma factors are initiation factors that promote the attachment of RNA polymerase to specific initiation sites and are then released.</text>
</comment>